<sequence>MTSPEPEMSAELSQLPMRLSKDSVLQFSPDPGWQVEFRTKGGEKTYTLPSIGWAVVVRWTSYLDDEEIVMEEGSNADSHIEPVVLGEQGPQAVAAYLDDVADREGTTWKVTRVV</sequence>
<dbReference type="EMBL" id="CP003411">
    <property type="protein sequence ID" value="AHJ58518.1"/>
    <property type="molecule type" value="Genomic_DNA"/>
</dbReference>
<dbReference type="RefSeq" id="WP_024264296.1">
    <property type="nucleotide sequence ID" value="NC_023497.1"/>
</dbReference>
<dbReference type="HOGENOM" id="CLU_2115875_0_0_11"/>
<organism evidence="1 2">
    <name type="scientific">Amycolatopsis keratiniphila</name>
    <dbReference type="NCBI Taxonomy" id="129921"/>
    <lineage>
        <taxon>Bacteria</taxon>
        <taxon>Bacillati</taxon>
        <taxon>Actinomycetota</taxon>
        <taxon>Actinomycetes</taxon>
        <taxon>Pseudonocardiales</taxon>
        <taxon>Pseudonocardiaceae</taxon>
        <taxon>Amycolatopsis</taxon>
        <taxon>Amycolatopsis japonica group</taxon>
    </lineage>
</organism>
<keyword evidence="2" id="KW-1185">Reference proteome</keyword>
<proteinExistence type="predicted"/>
<name>W6HY38_9PSEU</name>
<evidence type="ECO:0000313" key="2">
    <source>
        <dbReference type="Proteomes" id="UP000013968"/>
    </source>
</evidence>
<dbReference type="AlphaFoldDB" id="W6HY38"/>
<reference evidence="1 2" key="1">
    <citation type="journal article" date="2014" name="BMC Genomics">
        <title>Complete genome sequence and comparative genomic analyses of the vancomycin-producing Amycolatopsis orientalis.</title>
        <authorList>
            <person name="Xu L."/>
            <person name="Huang H."/>
            <person name="Wei W."/>
            <person name="Zhong Y."/>
            <person name="Tang B."/>
            <person name="Yuan H."/>
            <person name="Zhu L."/>
            <person name="Huang W."/>
            <person name="Ge M."/>
            <person name="Yang S."/>
            <person name="Zheng H."/>
            <person name="Jiang W."/>
            <person name="Chen D."/>
            <person name="Zhao G.P."/>
            <person name="Zhao W."/>
        </authorList>
    </citation>
    <scope>NUCLEOTIDE SEQUENCE [LARGE SCALE GENOMIC DNA]</scope>
    <source>
        <strain evidence="1 2">HCCB10007</strain>
        <plasmid evidence="1 2">pXL100</plasmid>
    </source>
</reference>
<dbReference type="KEGG" id="aoi:AORI_P003"/>
<geneLocation type="plasmid" evidence="1 2">
    <name>pXL100</name>
</geneLocation>
<gene>
    <name evidence="1" type="ORF">AORI_P003</name>
</gene>
<protein>
    <submittedName>
        <fullName evidence="1">Uncharacterized protein</fullName>
    </submittedName>
</protein>
<accession>W6HY38</accession>
<dbReference type="Proteomes" id="UP000013968">
    <property type="component" value="Plasmid pXL100"/>
</dbReference>
<evidence type="ECO:0000313" key="1">
    <source>
        <dbReference type="EMBL" id="AHJ58518.1"/>
    </source>
</evidence>
<keyword evidence="1" id="KW-0614">Plasmid</keyword>